<keyword evidence="4" id="KW-1185">Reference proteome</keyword>
<dbReference type="PANTHER" id="PTHR37433:SF5">
    <property type="entry name" value="DUF753 DOMAIN-CONTAINING PROTEIN-RELATED"/>
    <property type="match status" value="1"/>
</dbReference>
<feature type="domain" description="DUF7622" evidence="2">
    <location>
        <begin position="194"/>
        <end position="264"/>
    </location>
</feature>
<dbReference type="PROSITE" id="PS51257">
    <property type="entry name" value="PROKAR_LIPOPROTEIN"/>
    <property type="match status" value="1"/>
</dbReference>
<sequence>MRWRHSPIVICLLSSAVAIACREKDHRIPAFHQPEDYETKTCEGDYCLVLGIHITGVPTPSRQTCLGGKSIDYLNGRCGYYGGSTPYCVCNSTLCSDTVQLPRYIYPRGNPLASGNLTCGSSRNCLACGSYVANGRHNPSQYCESQWFTDIEHLLRPSSCARFQYSSSGYSRCVCDTRENCADKLIREQALTSKTVKCYSEWNGDATCQGNRCFVLRGHNGSTTQYRGCLTNNDTLAPHLYPNGYVLLMDNEFIICNSSLCNLSWKTASDSISGATEVSSTTSVEGATDAWTTSFEGGTDAWTTSVEARSTTTPPIVPPVNTTVNAVSSSTTTIPSRQTLFEYEYMKFFTNIQSAINNFIAKFAELYG</sequence>
<evidence type="ECO:0000256" key="1">
    <source>
        <dbReference type="SAM" id="SignalP"/>
    </source>
</evidence>
<evidence type="ECO:0000313" key="4">
    <source>
        <dbReference type="Proteomes" id="UP001328107"/>
    </source>
</evidence>
<proteinExistence type="predicted"/>
<comment type="caution">
    <text evidence="3">The sequence shown here is derived from an EMBL/GenBank/DDBJ whole genome shotgun (WGS) entry which is preliminary data.</text>
</comment>
<gene>
    <name evidence="3" type="ORF">PMAYCL1PPCAC_11455</name>
</gene>
<dbReference type="InterPro" id="IPR056039">
    <property type="entry name" value="DUF7622"/>
</dbReference>
<accession>A0AAN4ZP82</accession>
<dbReference type="Proteomes" id="UP001328107">
    <property type="component" value="Unassembled WGS sequence"/>
</dbReference>
<feature type="chain" id="PRO_5043035531" description="DUF7622 domain-containing protein" evidence="1">
    <location>
        <begin position="21"/>
        <end position="368"/>
    </location>
</feature>
<name>A0AAN4ZP82_9BILA</name>
<reference evidence="4" key="1">
    <citation type="submission" date="2022-10" db="EMBL/GenBank/DDBJ databases">
        <title>Genome assembly of Pristionchus species.</title>
        <authorList>
            <person name="Yoshida K."/>
            <person name="Sommer R.J."/>
        </authorList>
    </citation>
    <scope>NUCLEOTIDE SEQUENCE [LARGE SCALE GENOMIC DNA]</scope>
    <source>
        <strain evidence="4">RS5460</strain>
    </source>
</reference>
<evidence type="ECO:0000259" key="2">
    <source>
        <dbReference type="Pfam" id="PF24602"/>
    </source>
</evidence>
<evidence type="ECO:0000313" key="3">
    <source>
        <dbReference type="EMBL" id="GMR41260.1"/>
    </source>
</evidence>
<dbReference type="AlphaFoldDB" id="A0AAN4ZP82"/>
<feature type="signal peptide" evidence="1">
    <location>
        <begin position="1"/>
        <end position="20"/>
    </location>
</feature>
<dbReference type="Pfam" id="PF24602">
    <property type="entry name" value="DUF7622"/>
    <property type="match status" value="1"/>
</dbReference>
<dbReference type="EMBL" id="BTRK01000003">
    <property type="protein sequence ID" value="GMR41260.1"/>
    <property type="molecule type" value="Genomic_DNA"/>
</dbReference>
<protein>
    <recommendedName>
        <fullName evidence="2">DUF7622 domain-containing protein</fullName>
    </recommendedName>
</protein>
<organism evidence="3 4">
    <name type="scientific">Pristionchus mayeri</name>
    <dbReference type="NCBI Taxonomy" id="1317129"/>
    <lineage>
        <taxon>Eukaryota</taxon>
        <taxon>Metazoa</taxon>
        <taxon>Ecdysozoa</taxon>
        <taxon>Nematoda</taxon>
        <taxon>Chromadorea</taxon>
        <taxon>Rhabditida</taxon>
        <taxon>Rhabditina</taxon>
        <taxon>Diplogasteromorpha</taxon>
        <taxon>Diplogasteroidea</taxon>
        <taxon>Neodiplogasteridae</taxon>
        <taxon>Pristionchus</taxon>
    </lineage>
</organism>
<keyword evidence="1" id="KW-0732">Signal</keyword>
<dbReference type="PANTHER" id="PTHR37433">
    <property type="entry name" value="PROTEIN CBG25136-RELATED"/>
    <property type="match status" value="1"/>
</dbReference>